<evidence type="ECO:0008006" key="5">
    <source>
        <dbReference type="Google" id="ProtNLM"/>
    </source>
</evidence>
<protein>
    <recommendedName>
        <fullName evidence="5">DUF2637 domain-containing protein</fullName>
    </recommendedName>
</protein>
<dbReference type="RefSeq" id="WP_150932909.1">
    <property type="nucleotide sequence ID" value="NZ_VYTZ01000003.1"/>
</dbReference>
<evidence type="ECO:0000256" key="1">
    <source>
        <dbReference type="SAM" id="MobiDB-lite"/>
    </source>
</evidence>
<accession>A0A5J5K6F3</accession>
<comment type="caution">
    <text evidence="3">The sequence shown here is derived from an EMBL/GenBank/DDBJ whole genome shotgun (WGS) entry which is preliminary data.</text>
</comment>
<keyword evidence="2" id="KW-0472">Membrane</keyword>
<name>A0A5J5K6F3_9ACTN</name>
<organism evidence="3 4">
    <name type="scientific">Microbispora cellulosiformans</name>
    <dbReference type="NCBI Taxonomy" id="2614688"/>
    <lineage>
        <taxon>Bacteria</taxon>
        <taxon>Bacillati</taxon>
        <taxon>Actinomycetota</taxon>
        <taxon>Actinomycetes</taxon>
        <taxon>Streptosporangiales</taxon>
        <taxon>Streptosporangiaceae</taxon>
        <taxon>Microbispora</taxon>
    </lineage>
</organism>
<reference evidence="3 4" key="1">
    <citation type="submission" date="2019-09" db="EMBL/GenBank/DDBJ databases">
        <title>Screening of Novel Bioactive Compounds from Soil-Associated.</title>
        <authorList>
            <person name="Gong X."/>
        </authorList>
    </citation>
    <scope>NUCLEOTIDE SEQUENCE [LARGE SCALE GENOMIC DNA]</scope>
    <source>
        <strain evidence="3 4">Gxj-6</strain>
    </source>
</reference>
<evidence type="ECO:0000313" key="3">
    <source>
        <dbReference type="EMBL" id="KAA9379720.1"/>
    </source>
</evidence>
<keyword evidence="4" id="KW-1185">Reference proteome</keyword>
<sequence length="429" mass="46650">MLRSLLRRTPAPAPDPLAVAEVAEAAALAAQADAERRAALAKAAVADAETAAKLDAIRHRAALERRRRERRASAEEARDAEAARLAHVAAGRRKRSTTAAHVRTVLSDNASRLRRLTVNVIVNGGAGYGQFRFFHLNLHLPAGAAVMLAAGLELVAVTVLDYGIVARREGRRYHAKFAAAGLLAALVAAINYTHWSGAPGLHGLAIPSALLSLLGPPMWMWYADATRPDGGPVRAVAGGAATARTVAEGGDTVAHGPAWRVAEFDWAQWLLWSRLVFAAKRQAVIHRITDPEQALRAARAHLDDKRAARDDKRAERAAKIAQRRAERTARIEARRLARLEAKQRKELDSGRDPYLPTPQEVAGMSDEEKRETARDAIRAAKLDGVALKADKIANALGMSESWARMRIKEVREVLQGEIDDTPDEQEQAK</sequence>
<feature type="transmembrane region" description="Helical" evidence="2">
    <location>
        <begin position="177"/>
        <end position="195"/>
    </location>
</feature>
<dbReference type="AlphaFoldDB" id="A0A5J5K6F3"/>
<proteinExistence type="predicted"/>
<evidence type="ECO:0000313" key="4">
    <source>
        <dbReference type="Proteomes" id="UP000327011"/>
    </source>
</evidence>
<keyword evidence="2" id="KW-0812">Transmembrane</keyword>
<feature type="compositionally biased region" description="Basic and acidic residues" evidence="1">
    <location>
        <begin position="342"/>
        <end position="351"/>
    </location>
</feature>
<feature type="transmembrane region" description="Helical" evidence="2">
    <location>
        <begin position="140"/>
        <end position="165"/>
    </location>
</feature>
<gene>
    <name evidence="3" type="ORF">F5972_08700</name>
</gene>
<evidence type="ECO:0000256" key="2">
    <source>
        <dbReference type="SAM" id="Phobius"/>
    </source>
</evidence>
<feature type="region of interest" description="Disordered" evidence="1">
    <location>
        <begin position="342"/>
        <end position="372"/>
    </location>
</feature>
<dbReference type="Proteomes" id="UP000327011">
    <property type="component" value="Unassembled WGS sequence"/>
</dbReference>
<keyword evidence="2" id="KW-1133">Transmembrane helix</keyword>
<dbReference type="EMBL" id="VYTZ01000003">
    <property type="protein sequence ID" value="KAA9379720.1"/>
    <property type="molecule type" value="Genomic_DNA"/>
</dbReference>